<accession>A0A239DWR4</accession>
<dbReference type="Proteomes" id="UP000198432">
    <property type="component" value="Unassembled WGS sequence"/>
</dbReference>
<evidence type="ECO:0000256" key="1">
    <source>
        <dbReference type="SAM" id="MobiDB-lite"/>
    </source>
</evidence>
<reference evidence="3" key="1">
    <citation type="submission" date="2017-06" db="EMBL/GenBank/DDBJ databases">
        <authorList>
            <person name="Varghese N."/>
            <person name="Submissions S."/>
        </authorList>
    </citation>
    <scope>NUCLEOTIDE SEQUENCE [LARGE SCALE GENOMIC DNA]</scope>
    <source>
        <strain evidence="3">NKM1</strain>
    </source>
</reference>
<feature type="compositionally biased region" description="Basic and acidic residues" evidence="1">
    <location>
        <begin position="20"/>
        <end position="35"/>
    </location>
</feature>
<sequence>MGAENAPSAAVEPVRGLPPVKEERAARPEPGKMKVAGKREVPDIDRTLELGGFPHLLKVLEAAREELDFGRNAVYIDEETAEVLDLIRKKFKIRSNLLVSCLLREFFQKHKDLMQELIDKRSNKLLE</sequence>
<proteinExistence type="predicted"/>
<dbReference type="AlphaFoldDB" id="A0A239DWR4"/>
<dbReference type="EMBL" id="FZOQ01000005">
    <property type="protein sequence ID" value="SNS36142.1"/>
    <property type="molecule type" value="Genomic_DNA"/>
</dbReference>
<protein>
    <submittedName>
        <fullName evidence="2">Uncharacterized protein</fullName>
    </submittedName>
</protein>
<feature type="region of interest" description="Disordered" evidence="1">
    <location>
        <begin position="1"/>
        <end position="35"/>
    </location>
</feature>
<name>A0A239DWR4_9BACT</name>
<gene>
    <name evidence="2" type="ORF">SAMN06296052_105134</name>
</gene>
<evidence type="ECO:0000313" key="3">
    <source>
        <dbReference type="Proteomes" id="UP000198432"/>
    </source>
</evidence>
<evidence type="ECO:0000313" key="2">
    <source>
        <dbReference type="EMBL" id="SNS36142.1"/>
    </source>
</evidence>
<organism evidence="2 3">
    <name type="scientific">Pontibacter ummariensis</name>
    <dbReference type="NCBI Taxonomy" id="1610492"/>
    <lineage>
        <taxon>Bacteria</taxon>
        <taxon>Pseudomonadati</taxon>
        <taxon>Bacteroidota</taxon>
        <taxon>Cytophagia</taxon>
        <taxon>Cytophagales</taxon>
        <taxon>Hymenobacteraceae</taxon>
        <taxon>Pontibacter</taxon>
    </lineage>
</organism>
<keyword evidence="3" id="KW-1185">Reference proteome</keyword>